<dbReference type="GO" id="GO:0016887">
    <property type="term" value="F:ATP hydrolysis activity"/>
    <property type="evidence" value="ECO:0007669"/>
    <property type="project" value="InterPro"/>
</dbReference>
<evidence type="ECO:0000256" key="13">
    <source>
        <dbReference type="ARBA" id="ARBA00023136"/>
    </source>
</evidence>
<dbReference type="Gene3D" id="3.40.50.1000">
    <property type="entry name" value="HAD superfamily/HAD-like"/>
    <property type="match status" value="1"/>
</dbReference>
<dbReference type="Gene3D" id="3.40.1110.10">
    <property type="entry name" value="Calcium-transporting ATPase, cytoplasmic domain N"/>
    <property type="match status" value="1"/>
</dbReference>
<keyword evidence="12" id="KW-0406">Ion transport</keyword>
<dbReference type="GO" id="GO:0005886">
    <property type="term" value="C:plasma membrane"/>
    <property type="evidence" value="ECO:0007669"/>
    <property type="project" value="UniProtKB-SubCell"/>
</dbReference>
<dbReference type="InterPro" id="IPR027256">
    <property type="entry name" value="P-typ_ATPase_IB"/>
</dbReference>
<dbReference type="InterPro" id="IPR001757">
    <property type="entry name" value="P_typ_ATPase"/>
</dbReference>
<feature type="transmembrane region" description="Helical" evidence="14">
    <location>
        <begin position="208"/>
        <end position="225"/>
    </location>
</feature>
<protein>
    <submittedName>
        <fullName evidence="16">Type cbb3 cytochrome oxidase biogenesis protein CcoI Copper-translocating P-type ATPase</fullName>
        <ecNumber evidence="16">3.6.3.4</ecNumber>
    </submittedName>
</protein>
<dbReference type="InterPro" id="IPR059000">
    <property type="entry name" value="ATPase_P-type_domA"/>
</dbReference>
<evidence type="ECO:0000256" key="6">
    <source>
        <dbReference type="ARBA" id="ARBA00022723"/>
    </source>
</evidence>
<reference evidence="16" key="1">
    <citation type="submission" date="2018-06" db="EMBL/GenBank/DDBJ databases">
        <authorList>
            <person name="Zhirakovskaya E."/>
        </authorList>
    </citation>
    <scope>NUCLEOTIDE SEQUENCE</scope>
</reference>
<dbReference type="InterPro" id="IPR036163">
    <property type="entry name" value="HMA_dom_sf"/>
</dbReference>
<feature type="transmembrane region" description="Helical" evidence="14">
    <location>
        <begin position="454"/>
        <end position="474"/>
    </location>
</feature>
<evidence type="ECO:0000313" key="16">
    <source>
        <dbReference type="EMBL" id="VAW46847.1"/>
    </source>
</evidence>
<comment type="subcellular location">
    <subcellularLocation>
        <location evidence="1">Cell membrane</location>
        <topology evidence="1">Multi-pass membrane protein</topology>
    </subcellularLocation>
</comment>
<dbReference type="AlphaFoldDB" id="A0A3B0W834"/>
<name>A0A3B0W834_9ZZZZ</name>
<dbReference type="GO" id="GO:0043682">
    <property type="term" value="F:P-type divalent copper transporter activity"/>
    <property type="evidence" value="ECO:0007669"/>
    <property type="project" value="TreeGrafter"/>
</dbReference>
<dbReference type="InterPro" id="IPR023298">
    <property type="entry name" value="ATPase_P-typ_TM_dom_sf"/>
</dbReference>
<dbReference type="PROSITE" id="PS01229">
    <property type="entry name" value="COF_2"/>
    <property type="match status" value="1"/>
</dbReference>
<keyword evidence="5 14" id="KW-0812">Transmembrane</keyword>
<feature type="domain" description="HMA" evidence="15">
    <location>
        <begin position="91"/>
        <end position="157"/>
    </location>
</feature>
<evidence type="ECO:0000256" key="12">
    <source>
        <dbReference type="ARBA" id="ARBA00023065"/>
    </source>
</evidence>
<keyword evidence="4" id="KW-0597">Phosphoprotein</keyword>
<dbReference type="GO" id="GO:0005507">
    <property type="term" value="F:copper ion binding"/>
    <property type="evidence" value="ECO:0007669"/>
    <property type="project" value="TreeGrafter"/>
</dbReference>
<dbReference type="SUPFAM" id="SSF56784">
    <property type="entry name" value="HAD-like"/>
    <property type="match status" value="1"/>
</dbReference>
<proteinExistence type="predicted"/>
<feature type="transmembrane region" description="Helical" evidence="14">
    <location>
        <begin position="270"/>
        <end position="288"/>
    </location>
</feature>
<dbReference type="GO" id="GO:0005524">
    <property type="term" value="F:ATP binding"/>
    <property type="evidence" value="ECO:0007669"/>
    <property type="project" value="UniProtKB-KW"/>
</dbReference>
<feature type="transmembrane region" description="Helical" evidence="14">
    <location>
        <begin position="428"/>
        <end position="448"/>
    </location>
</feature>
<dbReference type="PROSITE" id="PS50846">
    <property type="entry name" value="HMA_2"/>
    <property type="match status" value="1"/>
</dbReference>
<evidence type="ECO:0000256" key="11">
    <source>
        <dbReference type="ARBA" id="ARBA00022989"/>
    </source>
</evidence>
<keyword evidence="7" id="KW-0547">Nucleotide-binding</keyword>
<keyword evidence="10" id="KW-1278">Translocase</keyword>
<dbReference type="InterPro" id="IPR006121">
    <property type="entry name" value="HMA_dom"/>
</dbReference>
<keyword evidence="11 14" id="KW-1133">Transmembrane helix</keyword>
<evidence type="ECO:0000256" key="7">
    <source>
        <dbReference type="ARBA" id="ARBA00022741"/>
    </source>
</evidence>
<dbReference type="Pfam" id="PF00122">
    <property type="entry name" value="E1-E2_ATPase"/>
    <property type="match status" value="1"/>
</dbReference>
<dbReference type="InterPro" id="IPR023299">
    <property type="entry name" value="ATPase_P-typ_cyto_dom_N"/>
</dbReference>
<feature type="transmembrane region" description="Helical" evidence="14">
    <location>
        <begin position="246"/>
        <end position="264"/>
    </location>
</feature>
<keyword evidence="13 14" id="KW-0472">Membrane</keyword>
<dbReference type="NCBIfam" id="TIGR01511">
    <property type="entry name" value="ATPase-IB1_Cu"/>
    <property type="match status" value="1"/>
</dbReference>
<dbReference type="InterPro" id="IPR008250">
    <property type="entry name" value="ATPase_P-typ_transduc_dom_A_sf"/>
</dbReference>
<evidence type="ECO:0000256" key="5">
    <source>
        <dbReference type="ARBA" id="ARBA00022692"/>
    </source>
</evidence>
<evidence type="ECO:0000256" key="14">
    <source>
        <dbReference type="SAM" id="Phobius"/>
    </source>
</evidence>
<sequence length="807" mass="88426">MPTCFHCGETVPKGCQLTAHIAGQQQPMCCIGCQAVAIFLSDNDHEVFYQYREGQLPGEQVESTIKSDQWQHLDTTEVFDQLTRQYPGGSHQVTIKIEGMYCSACGWLLQKVLNNRTGILDLRINTVTQNMQLDFDPARIKLSEIFTQIQQLGYQPLQQNSAENPADDARKDQLKKIVVAGFGMMFIMTLAVPLYSPEQFTVTPHIQRFFLMISLLVATGVYFYSGQSFVRNAIRDIKNKHLGMDVPVALSISLAYFVSLYFSFKQQGHVYFDSMSMFIFFLLLGRYVESQVRHQGMNVRESLFALVPVSAQRLINPAVHSAKKTEIVPLNQVTKGDQLQVKAGDVIPCDGQVIKGFGQVNEAVLTGESKLVDKQADDLVYAGARLTNGELTFITTVNNQDSFLAKLADLMEVAQSKKPANLQLVDQIASYFIAVVLLLALGTVFWYGLEQPDVLMAVLLSVLIATCPCALSLATPTALTAAGVNLLNHGVLVNNTEAITQLAKIKHWYFDKTGTLSDETLSIENTHKLSAHSDAELATITAGLQQISNHPIASAFQHHQPLVMQDAKEVAGRGVSGKIADNTSRSTDEKQWFMGSAEWLNTLSVNLPELKTNTGLTQIYLACEQQLVAVYELQVPIRTGVTDLLKSLTAQGKSQTIISGDQPVTVTNWGQKLAIGAHYGGLKAEDKINHIASQQQLGHTCVMVGDGVNDAPVLSQADVSISLKQGAYLAHSASDMIVLGKSLAPIQQAITVSTKTNTIIKQNLTWSLVYNLSVTPIAMMGLLAPWMAAIGMSLSSLLVVFNSRRLL</sequence>
<evidence type="ECO:0000256" key="4">
    <source>
        <dbReference type="ARBA" id="ARBA00022553"/>
    </source>
</evidence>
<evidence type="ECO:0000256" key="10">
    <source>
        <dbReference type="ARBA" id="ARBA00022967"/>
    </source>
</evidence>
<keyword evidence="2" id="KW-0813">Transport</keyword>
<dbReference type="PRINTS" id="PR00119">
    <property type="entry name" value="CATATPASE"/>
</dbReference>
<dbReference type="GO" id="GO:0055070">
    <property type="term" value="P:copper ion homeostasis"/>
    <property type="evidence" value="ECO:0007669"/>
    <property type="project" value="TreeGrafter"/>
</dbReference>
<dbReference type="InterPro" id="IPR023214">
    <property type="entry name" value="HAD_sf"/>
</dbReference>
<dbReference type="Gene3D" id="3.30.70.100">
    <property type="match status" value="1"/>
</dbReference>
<dbReference type="EC" id="3.6.3.4" evidence="16"/>
<organism evidence="16">
    <name type="scientific">hydrothermal vent metagenome</name>
    <dbReference type="NCBI Taxonomy" id="652676"/>
    <lineage>
        <taxon>unclassified sequences</taxon>
        <taxon>metagenomes</taxon>
        <taxon>ecological metagenomes</taxon>
    </lineage>
</organism>
<gene>
    <name evidence="16" type="ORF">MNBD_GAMMA02-344</name>
</gene>
<dbReference type="SUPFAM" id="SSF81653">
    <property type="entry name" value="Calcium ATPase, transduction domain A"/>
    <property type="match status" value="1"/>
</dbReference>
<dbReference type="Pfam" id="PF12156">
    <property type="entry name" value="ATPase-cat_bd"/>
    <property type="match status" value="1"/>
</dbReference>
<evidence type="ECO:0000256" key="8">
    <source>
        <dbReference type="ARBA" id="ARBA00022840"/>
    </source>
</evidence>
<dbReference type="CDD" id="cd00371">
    <property type="entry name" value="HMA"/>
    <property type="match status" value="1"/>
</dbReference>
<keyword evidence="6" id="KW-0479">Metal-binding</keyword>
<keyword evidence="9" id="KW-0460">Magnesium</keyword>
<dbReference type="PANTHER" id="PTHR43520">
    <property type="entry name" value="ATP7, ISOFORM B"/>
    <property type="match status" value="1"/>
</dbReference>
<dbReference type="InterPro" id="IPR021993">
    <property type="entry name" value="ATPase-cat-bd"/>
</dbReference>
<dbReference type="Pfam" id="PF00403">
    <property type="entry name" value="HMA"/>
    <property type="match status" value="1"/>
</dbReference>
<dbReference type="EMBL" id="UOFA01000308">
    <property type="protein sequence ID" value="VAW46847.1"/>
    <property type="molecule type" value="Genomic_DNA"/>
</dbReference>
<dbReference type="NCBIfam" id="TIGR01494">
    <property type="entry name" value="ATPase_P-type"/>
    <property type="match status" value="1"/>
</dbReference>
<dbReference type="CDD" id="cd02079">
    <property type="entry name" value="P-type_ATPase_HM"/>
    <property type="match status" value="1"/>
</dbReference>
<keyword evidence="3" id="KW-1003">Cell membrane</keyword>
<accession>A0A3B0W834</accession>
<dbReference type="InterPro" id="IPR036412">
    <property type="entry name" value="HAD-like_sf"/>
</dbReference>
<feature type="transmembrane region" description="Helical" evidence="14">
    <location>
        <begin position="177"/>
        <end position="196"/>
    </location>
</feature>
<evidence type="ECO:0000259" key="15">
    <source>
        <dbReference type="PROSITE" id="PS50846"/>
    </source>
</evidence>
<dbReference type="PANTHER" id="PTHR43520:SF5">
    <property type="entry name" value="CATION-TRANSPORTING P-TYPE ATPASE-RELATED"/>
    <property type="match status" value="1"/>
</dbReference>
<evidence type="ECO:0000256" key="9">
    <source>
        <dbReference type="ARBA" id="ARBA00022842"/>
    </source>
</evidence>
<dbReference type="SUPFAM" id="SSF81665">
    <property type="entry name" value="Calcium ATPase, transmembrane domain M"/>
    <property type="match status" value="1"/>
</dbReference>
<keyword evidence="16" id="KW-0378">Hydrolase</keyword>
<evidence type="ECO:0000256" key="2">
    <source>
        <dbReference type="ARBA" id="ARBA00022448"/>
    </source>
</evidence>
<dbReference type="Pfam" id="PF00702">
    <property type="entry name" value="Hydrolase"/>
    <property type="match status" value="1"/>
</dbReference>
<keyword evidence="8" id="KW-0067">ATP-binding</keyword>
<dbReference type="Gene3D" id="2.70.150.10">
    <property type="entry name" value="Calcium-transporting ATPase, cytoplasmic transduction domain A"/>
    <property type="match status" value="1"/>
</dbReference>
<dbReference type="SUPFAM" id="SSF55008">
    <property type="entry name" value="HMA, heavy metal-associated domain"/>
    <property type="match status" value="1"/>
</dbReference>
<evidence type="ECO:0000256" key="1">
    <source>
        <dbReference type="ARBA" id="ARBA00004651"/>
    </source>
</evidence>
<evidence type="ECO:0000256" key="3">
    <source>
        <dbReference type="ARBA" id="ARBA00022475"/>
    </source>
</evidence>
<dbReference type="NCBIfam" id="TIGR01525">
    <property type="entry name" value="ATPase-IB_hvy"/>
    <property type="match status" value="1"/>
</dbReference>
<feature type="transmembrane region" description="Helical" evidence="14">
    <location>
        <begin position="777"/>
        <end position="801"/>
    </location>
</feature>